<dbReference type="Proteomes" id="UP000775547">
    <property type="component" value="Unassembled WGS sequence"/>
</dbReference>
<comment type="caution">
    <text evidence="1">The sequence shown here is derived from an EMBL/GenBank/DDBJ whole genome shotgun (WGS) entry which is preliminary data.</text>
</comment>
<evidence type="ECO:0000313" key="1">
    <source>
        <dbReference type="EMBL" id="KAG5640563.1"/>
    </source>
</evidence>
<gene>
    <name evidence="1" type="ORF">DXG03_008070</name>
</gene>
<reference evidence="1" key="1">
    <citation type="submission" date="2020-07" db="EMBL/GenBank/DDBJ databases">
        <authorList>
            <person name="Nieuwenhuis M."/>
            <person name="Van De Peppel L.J.J."/>
        </authorList>
    </citation>
    <scope>NUCLEOTIDE SEQUENCE</scope>
    <source>
        <strain evidence="1">AP01</strain>
        <tissue evidence="1">Mycelium</tissue>
    </source>
</reference>
<protein>
    <submittedName>
        <fullName evidence="1">Uncharacterized protein</fullName>
    </submittedName>
</protein>
<sequence length="292" mass="33897">MHIHWHFFHRDILSKGVARNYDTKPNKKAHGPLRKAYLQLTNFKNVEPQLSFDAILQQDLADEQNYGTGIAKACNRTFHHVVLGAQQPEALSFGNLETLHADDPAFSRFWVKFAKYLNEFLPANSLPLPGNKYLRLDAASSVIEYRYIKIDYESSVMWRTVTDRLRCSPQFFGNPRYDCVMYNAGDMAIKFGRLIFVFTFDLEDVEYLFALIHPYNAPTGVLRRKDKHLGLVRVRARSRVDSTFIPIRSIIRGACLVPTFSDKGKYHVVDNIDADMFLHLPNYYPWLKRNML</sequence>
<organism evidence="1 2">
    <name type="scientific">Asterophora parasitica</name>
    <dbReference type="NCBI Taxonomy" id="117018"/>
    <lineage>
        <taxon>Eukaryota</taxon>
        <taxon>Fungi</taxon>
        <taxon>Dikarya</taxon>
        <taxon>Basidiomycota</taxon>
        <taxon>Agaricomycotina</taxon>
        <taxon>Agaricomycetes</taxon>
        <taxon>Agaricomycetidae</taxon>
        <taxon>Agaricales</taxon>
        <taxon>Tricholomatineae</taxon>
        <taxon>Lyophyllaceae</taxon>
        <taxon>Asterophora</taxon>
    </lineage>
</organism>
<reference evidence="1" key="2">
    <citation type="submission" date="2021-10" db="EMBL/GenBank/DDBJ databases">
        <title>Phylogenomics reveals ancestral predisposition of the termite-cultivated fungus Termitomyces towards a domesticated lifestyle.</title>
        <authorList>
            <person name="Auxier B."/>
            <person name="Grum-Grzhimaylo A."/>
            <person name="Cardenas M.E."/>
            <person name="Lodge J.D."/>
            <person name="Laessoe T."/>
            <person name="Pedersen O."/>
            <person name="Smith M.E."/>
            <person name="Kuyper T.W."/>
            <person name="Franco-Molano E.A."/>
            <person name="Baroni T.J."/>
            <person name="Aanen D.K."/>
        </authorList>
    </citation>
    <scope>NUCLEOTIDE SEQUENCE</scope>
    <source>
        <strain evidence="1">AP01</strain>
        <tissue evidence="1">Mycelium</tissue>
    </source>
</reference>
<name>A0A9P7G1Y1_9AGAR</name>
<accession>A0A9P7G1Y1</accession>
<dbReference type="AlphaFoldDB" id="A0A9P7G1Y1"/>
<proteinExistence type="predicted"/>
<evidence type="ECO:0000313" key="2">
    <source>
        <dbReference type="Proteomes" id="UP000775547"/>
    </source>
</evidence>
<dbReference type="OrthoDB" id="3239511at2759"/>
<dbReference type="EMBL" id="JABCKV010000638">
    <property type="protein sequence ID" value="KAG5640563.1"/>
    <property type="molecule type" value="Genomic_DNA"/>
</dbReference>
<keyword evidence="2" id="KW-1185">Reference proteome</keyword>